<protein>
    <submittedName>
        <fullName evidence="1">Uncharacterized protein</fullName>
    </submittedName>
</protein>
<name>A0A454D5B3_VIBHA</name>
<comment type="caution">
    <text evidence="1">The sequence shown here is derived from an EMBL/GenBank/DDBJ whole genome shotgun (WGS) entry which is preliminary data.</text>
</comment>
<sequence>MKIEILRNKDWLLLDDVIYPLSLSLAYLVVLPML</sequence>
<evidence type="ECO:0000313" key="2">
    <source>
        <dbReference type="Proteomes" id="UP000008367"/>
    </source>
</evidence>
<feature type="non-terminal residue" evidence="1">
    <location>
        <position position="34"/>
    </location>
</feature>
<organism evidence="1 2">
    <name type="scientific">Vibrio harveyi</name>
    <name type="common">Beneckea harveyi</name>
    <dbReference type="NCBI Taxonomy" id="669"/>
    <lineage>
        <taxon>Bacteria</taxon>
        <taxon>Pseudomonadati</taxon>
        <taxon>Pseudomonadota</taxon>
        <taxon>Gammaproteobacteria</taxon>
        <taxon>Vibrionales</taxon>
        <taxon>Vibrionaceae</taxon>
        <taxon>Vibrio</taxon>
    </lineage>
</organism>
<dbReference type="EMBL" id="AJSR01000066">
    <property type="protein sequence ID" value="EKM33888.1"/>
    <property type="molecule type" value="Genomic_DNA"/>
</dbReference>
<dbReference type="Proteomes" id="UP000008367">
    <property type="component" value="Unassembled WGS sequence"/>
</dbReference>
<reference evidence="1 2" key="1">
    <citation type="submission" date="2012-10" db="EMBL/GenBank/DDBJ databases">
        <title>Genome sequence of Vibrio Cholerae HENC-02.</title>
        <authorList>
            <person name="Eppinger M."/>
            <person name="Hasan N.A."/>
            <person name="Sengamalay N."/>
            <person name="Hine E."/>
            <person name="Su Q."/>
            <person name="Daugherty S.C."/>
            <person name="Young S."/>
            <person name="Sadzewicz L."/>
            <person name="Tallon L."/>
            <person name="Cebula T.A."/>
            <person name="Ravel J."/>
            <person name="Colwell R.R."/>
        </authorList>
    </citation>
    <scope>NUCLEOTIDE SEQUENCE [LARGE SCALE GENOMIC DNA]</scope>
    <source>
        <strain evidence="1 2">HENC-02</strain>
    </source>
</reference>
<dbReference type="AlphaFoldDB" id="A0A454D5B3"/>
<proteinExistence type="predicted"/>
<evidence type="ECO:0000313" key="1">
    <source>
        <dbReference type="EMBL" id="EKM33888.1"/>
    </source>
</evidence>
<gene>
    <name evidence="1" type="ORF">VCHENC02_0716</name>
</gene>
<accession>A0A454D5B3</accession>